<dbReference type="PRINTS" id="PR00237">
    <property type="entry name" value="GPCRRHODOPSN"/>
</dbReference>
<dbReference type="InterPro" id="IPR000276">
    <property type="entry name" value="GPCR_Rhodpsn"/>
</dbReference>
<proteinExistence type="inferred from homology"/>
<evidence type="ECO:0000256" key="8">
    <source>
        <dbReference type="ARBA" id="ARBA00023224"/>
    </source>
</evidence>
<keyword evidence="2" id="KW-1003">Cell membrane</keyword>
<dbReference type="PANTHER" id="PTHR24249">
    <property type="entry name" value="HISTAMINE RECEPTOR-RELATED G-PROTEIN COUPLED RECEPTOR"/>
    <property type="match status" value="1"/>
</dbReference>
<evidence type="ECO:0000256" key="9">
    <source>
        <dbReference type="RuleBase" id="RU000688"/>
    </source>
</evidence>
<dbReference type="Proteomes" id="UP000749559">
    <property type="component" value="Unassembled WGS sequence"/>
</dbReference>
<evidence type="ECO:0000313" key="10">
    <source>
        <dbReference type="EMBL" id="CAH1783907.1"/>
    </source>
</evidence>
<name>A0A8J1T869_OWEFU</name>
<dbReference type="AlphaFoldDB" id="A0A8J1T869"/>
<organism evidence="10 11">
    <name type="scientific">Owenia fusiformis</name>
    <name type="common">Polychaete worm</name>
    <dbReference type="NCBI Taxonomy" id="6347"/>
    <lineage>
        <taxon>Eukaryota</taxon>
        <taxon>Metazoa</taxon>
        <taxon>Spiralia</taxon>
        <taxon>Lophotrochozoa</taxon>
        <taxon>Annelida</taxon>
        <taxon>Polychaeta</taxon>
        <taxon>Sedentaria</taxon>
        <taxon>Canalipalpata</taxon>
        <taxon>Sabellida</taxon>
        <taxon>Oweniida</taxon>
        <taxon>Oweniidae</taxon>
        <taxon>Owenia</taxon>
    </lineage>
</organism>
<dbReference type="SMART" id="SM01381">
    <property type="entry name" value="7TM_GPCR_Srsx"/>
    <property type="match status" value="1"/>
</dbReference>
<keyword evidence="11" id="KW-1185">Reference proteome</keyword>
<comment type="subcellular location">
    <subcellularLocation>
        <location evidence="1">Cell membrane</location>
        <topology evidence="1">Multi-pass membrane protein</topology>
    </subcellularLocation>
</comment>
<protein>
    <submittedName>
        <fullName evidence="10">Uncharacterized protein</fullName>
    </submittedName>
</protein>
<evidence type="ECO:0000256" key="3">
    <source>
        <dbReference type="ARBA" id="ARBA00022692"/>
    </source>
</evidence>
<evidence type="ECO:0000313" key="11">
    <source>
        <dbReference type="Proteomes" id="UP000749559"/>
    </source>
</evidence>
<reference evidence="10" key="1">
    <citation type="submission" date="2022-03" db="EMBL/GenBank/DDBJ databases">
        <authorList>
            <person name="Martin C."/>
        </authorList>
    </citation>
    <scope>NUCLEOTIDE SEQUENCE</scope>
</reference>
<evidence type="ECO:0000256" key="1">
    <source>
        <dbReference type="ARBA" id="ARBA00004651"/>
    </source>
</evidence>
<evidence type="ECO:0000256" key="4">
    <source>
        <dbReference type="ARBA" id="ARBA00022989"/>
    </source>
</evidence>
<dbReference type="Gene3D" id="1.20.1070.10">
    <property type="entry name" value="Rhodopsin 7-helix transmembrane proteins"/>
    <property type="match status" value="1"/>
</dbReference>
<accession>A0A8J1T869</accession>
<evidence type="ECO:0000256" key="7">
    <source>
        <dbReference type="ARBA" id="ARBA00023170"/>
    </source>
</evidence>
<dbReference type="EMBL" id="CAIIXF020000005">
    <property type="protein sequence ID" value="CAH1783907.1"/>
    <property type="molecule type" value="Genomic_DNA"/>
</dbReference>
<keyword evidence="5 9" id="KW-0297">G-protein coupled receptor</keyword>
<dbReference type="GO" id="GO:0005886">
    <property type="term" value="C:plasma membrane"/>
    <property type="evidence" value="ECO:0007669"/>
    <property type="project" value="UniProtKB-SubCell"/>
</dbReference>
<dbReference type="GO" id="GO:0004930">
    <property type="term" value="F:G protein-coupled receptor activity"/>
    <property type="evidence" value="ECO:0007669"/>
    <property type="project" value="UniProtKB-KW"/>
</dbReference>
<evidence type="ECO:0000256" key="2">
    <source>
        <dbReference type="ARBA" id="ARBA00022475"/>
    </source>
</evidence>
<keyword evidence="8 9" id="KW-0807">Transducer</keyword>
<evidence type="ECO:0000256" key="5">
    <source>
        <dbReference type="ARBA" id="ARBA00023040"/>
    </source>
</evidence>
<dbReference type="SUPFAM" id="SSF81321">
    <property type="entry name" value="Family A G protein-coupled receptor-like"/>
    <property type="match status" value="1"/>
</dbReference>
<dbReference type="Pfam" id="PF00001">
    <property type="entry name" value="7tm_1"/>
    <property type="match status" value="1"/>
</dbReference>
<evidence type="ECO:0000256" key="6">
    <source>
        <dbReference type="ARBA" id="ARBA00023136"/>
    </source>
</evidence>
<sequence>MENQNATIFIFNNHPLVVNVQLADTTTPGLTAFFLVIAIFILIANTYNILVITKTPSLRENPSGVLMISLAVGDILIGLTFPLPMIYMRATGQFSPGLCVFQTISISSCCVVSIYTLGWLSFDRYIAITRPLHYDRIVTYKRIYIIITITWFVSWLVWLGPLFGIGSYIYTPDIQHCTIDPISNPIYTLFVILIVFGIVSVIIGFSYFQILKVSLYHAKRIEPVYHDIKPGEEEKKPGFKIPKAIRTLLIIVCAFYFAWTPLCAEWIVRGFAGYIGAPHIVLTIDSALCISNSFWNAIIYTLTNKAFRKSAIKLFGISKYLKEREASKIKTISSTFDGGLTPAG</sequence>
<keyword evidence="3 9" id="KW-0812">Transmembrane</keyword>
<keyword evidence="6" id="KW-0472">Membrane</keyword>
<dbReference type="OrthoDB" id="5967704at2759"/>
<gene>
    <name evidence="10" type="ORF">OFUS_LOCUS10182</name>
</gene>
<dbReference type="PROSITE" id="PS50262">
    <property type="entry name" value="G_PROTEIN_RECEP_F1_2"/>
    <property type="match status" value="1"/>
</dbReference>
<keyword evidence="4" id="KW-1133">Transmembrane helix</keyword>
<comment type="caution">
    <text evidence="10">The sequence shown here is derived from an EMBL/GenBank/DDBJ whole genome shotgun (WGS) entry which is preliminary data.</text>
</comment>
<keyword evidence="7 9" id="KW-0675">Receptor</keyword>
<comment type="similarity">
    <text evidence="9">Belongs to the G-protein coupled receptor 1 family.</text>
</comment>
<dbReference type="InterPro" id="IPR050569">
    <property type="entry name" value="TAAR"/>
</dbReference>
<dbReference type="PROSITE" id="PS00237">
    <property type="entry name" value="G_PROTEIN_RECEP_F1_1"/>
    <property type="match status" value="1"/>
</dbReference>
<dbReference type="InterPro" id="IPR017452">
    <property type="entry name" value="GPCR_Rhodpsn_7TM"/>
</dbReference>